<keyword evidence="1" id="KW-1133">Transmembrane helix</keyword>
<accession>A0A7Y0HR21</accession>
<reference evidence="2 3" key="1">
    <citation type="submission" date="2020-06" db="EMBL/GenBank/DDBJ databases">
        <title>Complete Genome Sequence of Clostridium muelleri sp. nov. P21T, an Acid-Alcohol Producing Acetogen Isolated from Old Hay.</title>
        <authorList>
            <person name="Duncan K.E."/>
            <person name="Tanner R.S."/>
        </authorList>
    </citation>
    <scope>NUCLEOTIDE SEQUENCE [LARGE SCALE GENOMIC DNA]</scope>
    <source>
        <strain evidence="2 3">P21</strain>
    </source>
</reference>
<evidence type="ECO:0000256" key="1">
    <source>
        <dbReference type="SAM" id="Phobius"/>
    </source>
</evidence>
<comment type="caution">
    <text evidence="2">The sequence shown here is derived from an EMBL/GenBank/DDBJ whole genome shotgun (WGS) entry which is preliminary data.</text>
</comment>
<keyword evidence="3" id="KW-1185">Reference proteome</keyword>
<feature type="transmembrane region" description="Helical" evidence="1">
    <location>
        <begin position="29"/>
        <end position="49"/>
    </location>
</feature>
<organism evidence="2 3">
    <name type="scientific">Clostridium muellerianum</name>
    <dbReference type="NCBI Taxonomy" id="2716538"/>
    <lineage>
        <taxon>Bacteria</taxon>
        <taxon>Bacillati</taxon>
        <taxon>Bacillota</taxon>
        <taxon>Clostridia</taxon>
        <taxon>Eubacteriales</taxon>
        <taxon>Clostridiaceae</taxon>
        <taxon>Clostridium</taxon>
    </lineage>
</organism>
<dbReference type="SUPFAM" id="SSF103473">
    <property type="entry name" value="MFS general substrate transporter"/>
    <property type="match status" value="1"/>
</dbReference>
<feature type="transmembrane region" description="Helical" evidence="1">
    <location>
        <begin position="91"/>
        <end position="111"/>
    </location>
</feature>
<dbReference type="EMBL" id="JABBNI010000047">
    <property type="protein sequence ID" value="NMM64726.1"/>
    <property type="molecule type" value="Genomic_DNA"/>
</dbReference>
<keyword evidence="1" id="KW-0812">Transmembrane</keyword>
<evidence type="ECO:0000313" key="2">
    <source>
        <dbReference type="EMBL" id="NMM64726.1"/>
    </source>
</evidence>
<keyword evidence="1" id="KW-0472">Membrane</keyword>
<evidence type="ECO:0000313" key="3">
    <source>
        <dbReference type="Proteomes" id="UP000537131"/>
    </source>
</evidence>
<dbReference type="InterPro" id="IPR036259">
    <property type="entry name" value="MFS_trans_sf"/>
</dbReference>
<protein>
    <submittedName>
        <fullName evidence="2">Uncharacterized protein</fullName>
    </submittedName>
</protein>
<dbReference type="AlphaFoldDB" id="A0A7Y0HR21"/>
<name>A0A7Y0HR21_9CLOT</name>
<dbReference type="Proteomes" id="UP000537131">
    <property type="component" value="Unassembled WGS sequence"/>
</dbReference>
<sequence length="133" mass="15271">MSTEKQPNKWVERFIKKPPKVKRKIKRKWLAYLILYIIGYIISLCVTGIPSLDYLIPFKLDALCFSIFIGETVTSPPVDIKDTLSPRWRGFVFGVISAVLVLIFIIVIYILETCNIITNLDPFFGIFGILKKS</sequence>
<dbReference type="RefSeq" id="WP_169299308.1">
    <property type="nucleotide sequence ID" value="NZ_JABBNI010000047.1"/>
</dbReference>
<proteinExistence type="predicted"/>
<gene>
    <name evidence="2" type="ORF">HBE96_19135</name>
</gene>